<accession>A0A1Y1VTZ5</accession>
<dbReference type="InterPro" id="IPR023346">
    <property type="entry name" value="Lysozyme-like_dom_sf"/>
</dbReference>
<protein>
    <recommendedName>
        <fullName evidence="3">TtsA-like Glycoside hydrolase family 108 domain-containing protein</fullName>
    </recommendedName>
</protein>
<feature type="domain" description="TtsA-like Glycoside hydrolase family 108" evidence="3">
    <location>
        <begin position="944"/>
        <end position="1061"/>
    </location>
</feature>
<reference evidence="4 5" key="2">
    <citation type="submission" date="2016-08" db="EMBL/GenBank/DDBJ databases">
        <title>Pervasive Adenine N6-methylation of Active Genes in Fungi.</title>
        <authorList>
            <consortium name="DOE Joint Genome Institute"/>
            <person name="Mondo S.J."/>
            <person name="Dannebaum R.O."/>
            <person name="Kuo R.C."/>
            <person name="Labutti K."/>
            <person name="Haridas S."/>
            <person name="Kuo A."/>
            <person name="Salamov A."/>
            <person name="Ahrendt S.R."/>
            <person name="Lipzen A."/>
            <person name="Sullivan W."/>
            <person name="Andreopoulos W.B."/>
            <person name="Clum A."/>
            <person name="Lindquist E."/>
            <person name="Daum C."/>
            <person name="Ramamoorthy G.K."/>
            <person name="Gryganskyi A."/>
            <person name="Culley D."/>
            <person name="Magnuson J.K."/>
            <person name="James T.Y."/>
            <person name="O'Malley M.A."/>
            <person name="Stajich J.E."/>
            <person name="Spatafora J.W."/>
            <person name="Visel A."/>
            <person name="Grigoriev I.V."/>
        </authorList>
    </citation>
    <scope>NUCLEOTIDE SEQUENCE [LARGE SCALE GENOMIC DNA]</scope>
    <source>
        <strain evidence="4 5">S4</strain>
    </source>
</reference>
<proteinExistence type="predicted"/>
<dbReference type="EMBL" id="MCFG01000500">
    <property type="protein sequence ID" value="ORX64757.1"/>
    <property type="molecule type" value="Genomic_DNA"/>
</dbReference>
<dbReference type="SUPFAM" id="SSF53955">
    <property type="entry name" value="Lysozyme-like"/>
    <property type="match status" value="1"/>
</dbReference>
<comment type="caution">
    <text evidence="4">The sequence shown here is derived from an EMBL/GenBank/DDBJ whole genome shotgun (WGS) entry which is preliminary data.</text>
</comment>
<sequence>MRFNSKLILLVTATLPSTLAAVNGRCSGRSGICITTANCSKYGGQSFSGRCPNDANNVRCCDNIPCRADDGRSGNCIFADQCSGDKISGKCPGGSDFKCCVPKKQENYAGRACKGVEGTCIDVNSQGCSTETVSGKCDGPANIKCCLAKLKGVGEPCKTIAGTCLDSSKSSCANGFITGQCPGPNQVKCCPREVEGVGQPCKTVAGTCLDSSKSSCANGFVTGQCPGPNQVKCCPREAEGVGQPCKTIAGTCLDSSKSSCANGFVTGQCPGPNQVKCCPKELEGVGQPCKTVAGTCLDSSKSTCANGFITGQCAGPSQVKCCPKELEGVGQPCKTIAGTCLDSSKSTCANGFVTGQCAGPNQVKCCPKELEGVGQACKTIAGTCLDSSKSTCANGFVTGQCAGPNQVKCCPKELEGVGQSCKTIAGTCLDSSKSSCATGFVIGQCAGPSQVKCCPTKSTEVGVGESCKNIAGTCLDSTVSSCATGFVKGQCRGSDKVLCCPTKSTEVGVGESCKTIAGTCLDSTVSSCATGFVKGQCRGSDKVLCCPTKSTEVGVGESCKTIAGTCLDSTVSSCATGFVKGQCPGSDKVLCCPTKSTEVGVGEKCKTIAGTCLDSTVSSCATGFVKGQCRGSDKVLCCPTKSTEVGVGESCKTIAGTCLDSTVSSCATGFVKGQCPGSDKVLCCPTKSTEVGVGEKCKTIAGTCLDSTVSSCATGFVKGQCPGSDKVLCCPTKSTEVGVGESCKTIAGTCLDSTVSSCATGFVKGQCPGSDKVLCCPNSASDSDDSKCLNIGGKCMNQSNCNGTVHSGLCSGGIERKCCLPPNTTCQGVGGVCNALNKRQFYDPLRTLFLDKLCPGNNKCCIPLIGPLTCQDLNGNKGVCVTENNCDKQKNTIYLNYALLEPPCTATTVCCIPKPESNGFECPTASNNNDTKSGKTKEEEAIPKIFDSEGGCQNDPNDSGNIIRDDDNNPIKDANGNNVIGYTCAGVSANVGWNSRDYFDYALSSCTSRADFVKCAYDLDSYKFKASTEKLYVDQYAKVGGCTNLPQPAYYVCFDMAVNQGQNWVASVTKNNPIGNMDGKEYSVLLNSISRDRYYNIVEEKPSNKRYLDSWLDRVSSRENYCDSYLRTVVLSHYRTINLRSRGPPSDSVGYKKKRWLQFGMGTVPDWALCAMVMFGTQSFSHWIFNCKSFYQYRTSVLNLVDAYLQDFRSTVIDKSLEISLDSDKDYEDNIYYLMLNALLDGCYAFEKLEKGEQRQWRELLFKSSTGSPVPLVVGLSHYLTIIMPLVTKAYHMFFDWYSNRKTITPGDFKGVDVETIRHGIYSDTDSNVTFALRHGIYSDTDSNVTFVEWERLPRV</sequence>
<name>A0A1Y1VTZ5_9FUNG</name>
<dbReference type="OrthoDB" id="2251794at2759"/>
<dbReference type="InterPro" id="IPR008565">
    <property type="entry name" value="TtsA-like_GH18_dom"/>
</dbReference>
<feature type="region of interest" description="Disordered" evidence="1">
    <location>
        <begin position="951"/>
        <end position="970"/>
    </location>
</feature>
<evidence type="ECO:0000256" key="1">
    <source>
        <dbReference type="SAM" id="MobiDB-lite"/>
    </source>
</evidence>
<feature type="signal peptide" evidence="2">
    <location>
        <begin position="1"/>
        <end position="20"/>
    </location>
</feature>
<evidence type="ECO:0000313" key="5">
    <source>
        <dbReference type="Proteomes" id="UP000193944"/>
    </source>
</evidence>
<evidence type="ECO:0000313" key="4">
    <source>
        <dbReference type="EMBL" id="ORX64757.1"/>
    </source>
</evidence>
<reference evidence="4 5" key="1">
    <citation type="submission" date="2016-08" db="EMBL/GenBank/DDBJ databases">
        <title>A Parts List for Fungal Cellulosomes Revealed by Comparative Genomics.</title>
        <authorList>
            <consortium name="DOE Joint Genome Institute"/>
            <person name="Haitjema C.H."/>
            <person name="Gilmore S.P."/>
            <person name="Henske J.K."/>
            <person name="Solomon K.V."/>
            <person name="De Groot R."/>
            <person name="Kuo A."/>
            <person name="Mondo S.J."/>
            <person name="Salamov A.A."/>
            <person name="Labutti K."/>
            <person name="Zhao Z."/>
            <person name="Chiniquy J."/>
            <person name="Barry K."/>
            <person name="Brewer H.M."/>
            <person name="Purvine S.O."/>
            <person name="Wright A.T."/>
            <person name="Boxma B."/>
            <person name="Van Alen T."/>
            <person name="Hackstein J.H."/>
            <person name="Baker S.E."/>
            <person name="Grigoriev I.V."/>
            <person name="O'Malley M.A."/>
        </authorList>
    </citation>
    <scope>NUCLEOTIDE SEQUENCE [LARGE SCALE GENOMIC DNA]</scope>
    <source>
        <strain evidence="4 5">S4</strain>
    </source>
</reference>
<organism evidence="4 5">
    <name type="scientific">Anaeromyces robustus</name>
    <dbReference type="NCBI Taxonomy" id="1754192"/>
    <lineage>
        <taxon>Eukaryota</taxon>
        <taxon>Fungi</taxon>
        <taxon>Fungi incertae sedis</taxon>
        <taxon>Chytridiomycota</taxon>
        <taxon>Chytridiomycota incertae sedis</taxon>
        <taxon>Neocallimastigomycetes</taxon>
        <taxon>Neocallimastigales</taxon>
        <taxon>Neocallimastigaceae</taxon>
        <taxon>Anaeromyces</taxon>
    </lineage>
</organism>
<keyword evidence="2" id="KW-0732">Signal</keyword>
<keyword evidence="5" id="KW-1185">Reference proteome</keyword>
<evidence type="ECO:0000256" key="2">
    <source>
        <dbReference type="SAM" id="SignalP"/>
    </source>
</evidence>
<feature type="chain" id="PRO_5012734025" description="TtsA-like Glycoside hydrolase family 108 domain-containing protein" evidence="2">
    <location>
        <begin position="21"/>
        <end position="1356"/>
    </location>
</feature>
<dbReference type="Proteomes" id="UP000193944">
    <property type="component" value="Unassembled WGS sequence"/>
</dbReference>
<dbReference type="Gene3D" id="1.20.141.10">
    <property type="entry name" value="Chitosanase, subunit A, domain 1"/>
    <property type="match status" value="1"/>
</dbReference>
<evidence type="ECO:0000259" key="3">
    <source>
        <dbReference type="Pfam" id="PF05838"/>
    </source>
</evidence>
<gene>
    <name evidence="4" type="ORF">BCR32DRAFT_286879</name>
</gene>
<dbReference type="Pfam" id="PF05838">
    <property type="entry name" value="Glyco_hydro_108"/>
    <property type="match status" value="1"/>
</dbReference>